<evidence type="ECO:0000313" key="1">
    <source>
        <dbReference type="EMBL" id="MRG98872.1"/>
    </source>
</evidence>
<dbReference type="AlphaFoldDB" id="A0A6N7Q354"/>
<dbReference type="RefSeq" id="WP_153750372.1">
    <property type="nucleotide sequence ID" value="NZ_WJPM01000001.1"/>
</dbReference>
<dbReference type="Proteomes" id="UP000437931">
    <property type="component" value="Unassembled WGS sequence"/>
</dbReference>
<name>A0A6N7Q354_9XANT</name>
<protein>
    <submittedName>
        <fullName evidence="1">Uncharacterized protein</fullName>
    </submittedName>
</protein>
<dbReference type="Proteomes" id="UP000439314">
    <property type="component" value="Unassembled WGS sequence"/>
</dbReference>
<reference evidence="3 4" key="1">
    <citation type="submission" date="2019-11" db="EMBL/GenBank/DDBJ databases">
        <title>First report of rice panicle blight caused by Xanthomonas sp. in Iran.</title>
        <authorList>
            <person name="Mirghasempour S.A."/>
            <person name="Huang S."/>
            <person name="Brady C.L."/>
            <person name="Studholme D.J."/>
        </authorList>
    </citation>
    <scope>NUCLEOTIDE SEQUENCE [LARGE SCALE GENOMIC DNA]</scope>
    <source>
        <strain evidence="1 4">ASD011</strain>
        <strain evidence="3">SAM114</strain>
    </source>
</reference>
<reference evidence="2" key="2">
    <citation type="journal article" date="2020" name="Plant Dis.">
        <title>A Grain Rot of Rice in Iran Caused by a Xanthomonas Strain Closely Related to X. sacchari.</title>
        <authorList>
            <person name="Mirghasempour S.A."/>
            <person name="Huang S."/>
            <person name="Studholme D.J."/>
            <person name="Brady C.L."/>
        </authorList>
    </citation>
    <scope>NUCLEOTIDE SEQUENCE</scope>
    <source>
        <strain evidence="2">SAM114</strain>
    </source>
</reference>
<organism evidence="1 4">
    <name type="scientific">Xanthomonas sontii</name>
    <dbReference type="NCBI Taxonomy" id="2650745"/>
    <lineage>
        <taxon>Bacteria</taxon>
        <taxon>Pseudomonadati</taxon>
        <taxon>Pseudomonadota</taxon>
        <taxon>Gammaproteobacteria</taxon>
        <taxon>Lysobacterales</taxon>
        <taxon>Lysobacteraceae</taxon>
        <taxon>Xanthomonas</taxon>
    </lineage>
</organism>
<sequence>MDVSKLLARLRRASSAIHFMGRRDTADLRRTFTDRAEMHRFFDEQHDAGYDCFVTPRRNSWEVRCYRRMK</sequence>
<gene>
    <name evidence="1" type="ORF">GIY21_01035</name>
    <name evidence="2" type="ORF">GIY22_01735</name>
</gene>
<keyword evidence="3" id="KW-1185">Reference proteome</keyword>
<dbReference type="EMBL" id="WJPN01000001">
    <property type="protein sequence ID" value="MRG98872.1"/>
    <property type="molecule type" value="Genomic_DNA"/>
</dbReference>
<evidence type="ECO:0000313" key="3">
    <source>
        <dbReference type="Proteomes" id="UP000437931"/>
    </source>
</evidence>
<evidence type="ECO:0000313" key="4">
    <source>
        <dbReference type="Proteomes" id="UP000439314"/>
    </source>
</evidence>
<proteinExistence type="predicted"/>
<comment type="caution">
    <text evidence="1">The sequence shown here is derived from an EMBL/GenBank/DDBJ whole genome shotgun (WGS) entry which is preliminary data.</text>
</comment>
<dbReference type="EMBL" id="WJPM01000001">
    <property type="protein sequence ID" value="MRH73337.1"/>
    <property type="molecule type" value="Genomic_DNA"/>
</dbReference>
<evidence type="ECO:0000313" key="2">
    <source>
        <dbReference type="EMBL" id="MRH73337.1"/>
    </source>
</evidence>
<accession>A0A6N7Q354</accession>